<evidence type="ECO:0008006" key="9">
    <source>
        <dbReference type="Google" id="ProtNLM"/>
    </source>
</evidence>
<evidence type="ECO:0000313" key="7">
    <source>
        <dbReference type="EMBL" id="OGZ53568.1"/>
    </source>
</evidence>
<dbReference type="InterPro" id="IPR012902">
    <property type="entry name" value="N_methyl_site"/>
</dbReference>
<organism evidence="7 8">
    <name type="scientific">Candidatus Ryanbacteria bacterium RIFCSPLOWO2_01_FULL_48_26</name>
    <dbReference type="NCBI Taxonomy" id="1802126"/>
    <lineage>
        <taxon>Bacteria</taxon>
        <taxon>Candidatus Ryaniibacteriota</taxon>
    </lineage>
</organism>
<dbReference type="Proteomes" id="UP000179106">
    <property type="component" value="Unassembled WGS sequence"/>
</dbReference>
<keyword evidence="5 6" id="KW-0472">Membrane</keyword>
<evidence type="ECO:0000256" key="1">
    <source>
        <dbReference type="ARBA" id="ARBA00004167"/>
    </source>
</evidence>
<dbReference type="EMBL" id="MHNW01000015">
    <property type="protein sequence ID" value="OGZ53568.1"/>
    <property type="molecule type" value="Genomic_DNA"/>
</dbReference>
<evidence type="ECO:0000256" key="3">
    <source>
        <dbReference type="ARBA" id="ARBA00022692"/>
    </source>
</evidence>
<dbReference type="GO" id="GO:0016020">
    <property type="term" value="C:membrane"/>
    <property type="evidence" value="ECO:0007669"/>
    <property type="project" value="UniProtKB-SubCell"/>
</dbReference>
<dbReference type="NCBIfam" id="TIGR02532">
    <property type="entry name" value="IV_pilin_GFxxxE"/>
    <property type="match status" value="1"/>
</dbReference>
<dbReference type="GO" id="GO:0015627">
    <property type="term" value="C:type II protein secretion system complex"/>
    <property type="evidence" value="ECO:0007669"/>
    <property type="project" value="InterPro"/>
</dbReference>
<keyword evidence="4 6" id="KW-1133">Transmembrane helix</keyword>
<evidence type="ECO:0000256" key="5">
    <source>
        <dbReference type="ARBA" id="ARBA00023136"/>
    </source>
</evidence>
<dbReference type="PRINTS" id="PR00885">
    <property type="entry name" value="BCTERIALGSPH"/>
</dbReference>
<dbReference type="SUPFAM" id="SSF54523">
    <property type="entry name" value="Pili subunits"/>
    <property type="match status" value="1"/>
</dbReference>
<dbReference type="STRING" id="1802126.A3B25_00500"/>
<dbReference type="InterPro" id="IPR002416">
    <property type="entry name" value="T2SS_protein-GspH"/>
</dbReference>
<comment type="subcellular location">
    <subcellularLocation>
        <location evidence="1">Membrane</location>
        <topology evidence="1">Single-pass membrane protein</topology>
    </subcellularLocation>
</comment>
<dbReference type="InterPro" id="IPR045584">
    <property type="entry name" value="Pilin-like"/>
</dbReference>
<evidence type="ECO:0000256" key="6">
    <source>
        <dbReference type="SAM" id="Phobius"/>
    </source>
</evidence>
<dbReference type="GO" id="GO:0015628">
    <property type="term" value="P:protein secretion by the type II secretion system"/>
    <property type="evidence" value="ECO:0007669"/>
    <property type="project" value="InterPro"/>
</dbReference>
<sequence length="209" mass="21949">MLIKKMKNIIKNSKGFTLIELLVVIAIIAVLAVAVILTLNPAELLKQARDSTRISDVSTLKSAISLYLADVTSPTIGSSTSPLMGYISVASSSMTALCNFRFTKTTFCQNNNNAAFGVDGSGWVPVNFTAISSGAPIGNLPRDPSNTAPGGNVSSTNLFYSYTASTTVLTFELDAKMESSKYAAGAANVESVDGGDKVDIYEVGTNLTL</sequence>
<accession>A0A1G2GUS9</accession>
<protein>
    <recommendedName>
        <fullName evidence="9">Type II secretion system protein GspG C-terminal domain-containing protein</fullName>
    </recommendedName>
</protein>
<keyword evidence="2" id="KW-0488">Methylation</keyword>
<proteinExistence type="predicted"/>
<dbReference type="AlphaFoldDB" id="A0A1G2GUS9"/>
<evidence type="ECO:0000313" key="8">
    <source>
        <dbReference type="Proteomes" id="UP000179106"/>
    </source>
</evidence>
<dbReference type="Pfam" id="PF07963">
    <property type="entry name" value="N_methyl"/>
    <property type="match status" value="1"/>
</dbReference>
<feature type="transmembrane region" description="Helical" evidence="6">
    <location>
        <begin position="21"/>
        <end position="39"/>
    </location>
</feature>
<dbReference type="PROSITE" id="PS00409">
    <property type="entry name" value="PROKAR_NTER_METHYL"/>
    <property type="match status" value="1"/>
</dbReference>
<evidence type="ECO:0000256" key="2">
    <source>
        <dbReference type="ARBA" id="ARBA00022481"/>
    </source>
</evidence>
<gene>
    <name evidence="7" type="ORF">A3B25_00500</name>
</gene>
<reference evidence="7 8" key="1">
    <citation type="journal article" date="2016" name="Nat. Commun.">
        <title>Thousands of microbial genomes shed light on interconnected biogeochemical processes in an aquifer system.</title>
        <authorList>
            <person name="Anantharaman K."/>
            <person name="Brown C.T."/>
            <person name="Hug L.A."/>
            <person name="Sharon I."/>
            <person name="Castelle C.J."/>
            <person name="Probst A.J."/>
            <person name="Thomas B.C."/>
            <person name="Singh A."/>
            <person name="Wilkins M.J."/>
            <person name="Karaoz U."/>
            <person name="Brodie E.L."/>
            <person name="Williams K.H."/>
            <person name="Hubbard S.S."/>
            <person name="Banfield J.F."/>
        </authorList>
    </citation>
    <scope>NUCLEOTIDE SEQUENCE [LARGE SCALE GENOMIC DNA]</scope>
</reference>
<evidence type="ECO:0000256" key="4">
    <source>
        <dbReference type="ARBA" id="ARBA00022989"/>
    </source>
</evidence>
<comment type="caution">
    <text evidence="7">The sequence shown here is derived from an EMBL/GenBank/DDBJ whole genome shotgun (WGS) entry which is preliminary data.</text>
</comment>
<name>A0A1G2GUS9_9BACT</name>
<dbReference type="Gene3D" id="3.30.700.10">
    <property type="entry name" value="Glycoprotein, Type 4 Pilin"/>
    <property type="match status" value="1"/>
</dbReference>
<keyword evidence="3 6" id="KW-0812">Transmembrane</keyword>